<dbReference type="AlphaFoldDB" id="A0A5B7G5L2"/>
<evidence type="ECO:0000313" key="2">
    <source>
        <dbReference type="EMBL" id="MPC54222.1"/>
    </source>
</evidence>
<keyword evidence="3" id="KW-1185">Reference proteome</keyword>
<evidence type="ECO:0000313" key="3">
    <source>
        <dbReference type="Proteomes" id="UP000324222"/>
    </source>
</evidence>
<protein>
    <submittedName>
        <fullName evidence="2">Uncharacterized protein</fullName>
    </submittedName>
</protein>
<gene>
    <name evidence="2" type="ORF">E2C01_048131</name>
</gene>
<comment type="caution">
    <text evidence="2">The sequence shown here is derived from an EMBL/GenBank/DDBJ whole genome shotgun (WGS) entry which is preliminary data.</text>
</comment>
<accession>A0A5B7G5L2</accession>
<dbReference type="Proteomes" id="UP000324222">
    <property type="component" value="Unassembled WGS sequence"/>
</dbReference>
<reference evidence="2 3" key="1">
    <citation type="submission" date="2019-05" db="EMBL/GenBank/DDBJ databases">
        <title>Another draft genome of Portunus trituberculatus and its Hox gene families provides insights of decapod evolution.</title>
        <authorList>
            <person name="Jeong J.-H."/>
            <person name="Song I."/>
            <person name="Kim S."/>
            <person name="Choi T."/>
            <person name="Kim D."/>
            <person name="Ryu S."/>
            <person name="Kim W."/>
        </authorList>
    </citation>
    <scope>NUCLEOTIDE SEQUENCE [LARGE SCALE GENOMIC DNA]</scope>
    <source>
        <tissue evidence="2">Muscle</tissue>
    </source>
</reference>
<organism evidence="2 3">
    <name type="scientific">Portunus trituberculatus</name>
    <name type="common">Swimming crab</name>
    <name type="synonym">Neptunus trituberculatus</name>
    <dbReference type="NCBI Taxonomy" id="210409"/>
    <lineage>
        <taxon>Eukaryota</taxon>
        <taxon>Metazoa</taxon>
        <taxon>Ecdysozoa</taxon>
        <taxon>Arthropoda</taxon>
        <taxon>Crustacea</taxon>
        <taxon>Multicrustacea</taxon>
        <taxon>Malacostraca</taxon>
        <taxon>Eumalacostraca</taxon>
        <taxon>Eucarida</taxon>
        <taxon>Decapoda</taxon>
        <taxon>Pleocyemata</taxon>
        <taxon>Brachyura</taxon>
        <taxon>Eubrachyura</taxon>
        <taxon>Portunoidea</taxon>
        <taxon>Portunidae</taxon>
        <taxon>Portuninae</taxon>
        <taxon>Portunus</taxon>
    </lineage>
</organism>
<name>A0A5B7G5L2_PORTR</name>
<feature type="region of interest" description="Disordered" evidence="1">
    <location>
        <begin position="1"/>
        <end position="34"/>
    </location>
</feature>
<evidence type="ECO:0000256" key="1">
    <source>
        <dbReference type="SAM" id="MobiDB-lite"/>
    </source>
</evidence>
<dbReference type="EMBL" id="VSRR010012202">
    <property type="protein sequence ID" value="MPC54222.1"/>
    <property type="molecule type" value="Genomic_DNA"/>
</dbReference>
<sequence>MTALNPPGVEAQRGIGRQEANTADVHSPETSLGMRRKSRRLGALWDALGPVGLSKVCSTLSFLHEGRQTSPSIGVTSAVVILMS</sequence>
<proteinExistence type="predicted"/>